<feature type="chain" id="PRO_5013290372" evidence="2">
    <location>
        <begin position="25"/>
        <end position="183"/>
    </location>
</feature>
<dbReference type="GeneID" id="63749292"/>
<evidence type="ECO:0000256" key="2">
    <source>
        <dbReference type="SAM" id="SignalP"/>
    </source>
</evidence>
<feature type="signal peptide" evidence="2">
    <location>
        <begin position="1"/>
        <end position="24"/>
    </location>
</feature>
<protein>
    <submittedName>
        <fullName evidence="3">Uncharacterized protein</fullName>
    </submittedName>
</protein>
<name>A0A1L9R3V4_ASPWE</name>
<dbReference type="EMBL" id="KV878221">
    <property type="protein sequence ID" value="OJJ29562.1"/>
    <property type="molecule type" value="Genomic_DNA"/>
</dbReference>
<keyword evidence="2" id="KW-0732">Signal</keyword>
<feature type="compositionally biased region" description="Polar residues" evidence="1">
    <location>
        <begin position="78"/>
        <end position="105"/>
    </location>
</feature>
<accession>A0A1L9R3V4</accession>
<dbReference type="AlphaFoldDB" id="A0A1L9R3V4"/>
<feature type="region of interest" description="Disordered" evidence="1">
    <location>
        <begin position="44"/>
        <end position="121"/>
    </location>
</feature>
<dbReference type="RefSeq" id="XP_040683239.1">
    <property type="nucleotide sequence ID" value="XM_040833444.1"/>
</dbReference>
<sequence>MVQIMTKVHTTLTCVALLPDLCLAGIVVSARSYSPTLSASFAENHRGSGDSTVGEHLNQKSVPEKVDNPPLRHHYNSDIFQTTHSTQDFGHPQASNKPRNHSSSGLFEPQEPQGSPAPANIRPTGIFDWDLLFSAPETILEQNHSHQNMTEGVHRAFPSEDFPFSVFAANNFDNLWDEFHANV</sequence>
<keyword evidence="4" id="KW-1185">Reference proteome</keyword>
<dbReference type="Proteomes" id="UP000184383">
    <property type="component" value="Unassembled WGS sequence"/>
</dbReference>
<gene>
    <name evidence="3" type="ORF">ASPWEDRAFT_306441</name>
</gene>
<organism evidence="3 4">
    <name type="scientific">Aspergillus wentii DTO 134E9</name>
    <dbReference type="NCBI Taxonomy" id="1073089"/>
    <lineage>
        <taxon>Eukaryota</taxon>
        <taxon>Fungi</taxon>
        <taxon>Dikarya</taxon>
        <taxon>Ascomycota</taxon>
        <taxon>Pezizomycotina</taxon>
        <taxon>Eurotiomycetes</taxon>
        <taxon>Eurotiomycetidae</taxon>
        <taxon>Eurotiales</taxon>
        <taxon>Aspergillaceae</taxon>
        <taxon>Aspergillus</taxon>
        <taxon>Aspergillus subgen. Cremei</taxon>
    </lineage>
</organism>
<dbReference type="VEuPathDB" id="FungiDB:ASPWEDRAFT_306441"/>
<evidence type="ECO:0000313" key="3">
    <source>
        <dbReference type="EMBL" id="OJJ29562.1"/>
    </source>
</evidence>
<evidence type="ECO:0000256" key="1">
    <source>
        <dbReference type="SAM" id="MobiDB-lite"/>
    </source>
</evidence>
<reference evidence="4" key="1">
    <citation type="journal article" date="2017" name="Genome Biol.">
        <title>Comparative genomics reveals high biological diversity and specific adaptations in the industrially and medically important fungal genus Aspergillus.</title>
        <authorList>
            <person name="de Vries R.P."/>
            <person name="Riley R."/>
            <person name="Wiebenga A."/>
            <person name="Aguilar-Osorio G."/>
            <person name="Amillis S."/>
            <person name="Uchima C.A."/>
            <person name="Anderluh G."/>
            <person name="Asadollahi M."/>
            <person name="Askin M."/>
            <person name="Barry K."/>
            <person name="Battaglia E."/>
            <person name="Bayram O."/>
            <person name="Benocci T."/>
            <person name="Braus-Stromeyer S.A."/>
            <person name="Caldana C."/>
            <person name="Canovas D."/>
            <person name="Cerqueira G.C."/>
            <person name="Chen F."/>
            <person name="Chen W."/>
            <person name="Choi C."/>
            <person name="Clum A."/>
            <person name="Dos Santos R.A."/>
            <person name="Damasio A.R."/>
            <person name="Diallinas G."/>
            <person name="Emri T."/>
            <person name="Fekete E."/>
            <person name="Flipphi M."/>
            <person name="Freyberg S."/>
            <person name="Gallo A."/>
            <person name="Gournas C."/>
            <person name="Habgood R."/>
            <person name="Hainaut M."/>
            <person name="Harispe M.L."/>
            <person name="Henrissat B."/>
            <person name="Hilden K.S."/>
            <person name="Hope R."/>
            <person name="Hossain A."/>
            <person name="Karabika E."/>
            <person name="Karaffa L."/>
            <person name="Karanyi Z."/>
            <person name="Krasevec N."/>
            <person name="Kuo A."/>
            <person name="Kusch H."/>
            <person name="LaButti K."/>
            <person name="Lagendijk E.L."/>
            <person name="Lapidus A."/>
            <person name="Levasseur A."/>
            <person name="Lindquist E."/>
            <person name="Lipzen A."/>
            <person name="Logrieco A.F."/>
            <person name="MacCabe A."/>
            <person name="Maekelae M.R."/>
            <person name="Malavazi I."/>
            <person name="Melin P."/>
            <person name="Meyer V."/>
            <person name="Mielnichuk N."/>
            <person name="Miskei M."/>
            <person name="Molnar A.P."/>
            <person name="Mule G."/>
            <person name="Ngan C.Y."/>
            <person name="Orejas M."/>
            <person name="Orosz E."/>
            <person name="Ouedraogo J.P."/>
            <person name="Overkamp K.M."/>
            <person name="Park H.-S."/>
            <person name="Perrone G."/>
            <person name="Piumi F."/>
            <person name="Punt P.J."/>
            <person name="Ram A.F."/>
            <person name="Ramon A."/>
            <person name="Rauscher S."/>
            <person name="Record E."/>
            <person name="Riano-Pachon D.M."/>
            <person name="Robert V."/>
            <person name="Roehrig J."/>
            <person name="Ruller R."/>
            <person name="Salamov A."/>
            <person name="Salih N.S."/>
            <person name="Samson R.A."/>
            <person name="Sandor E."/>
            <person name="Sanguinetti M."/>
            <person name="Schuetze T."/>
            <person name="Sepcic K."/>
            <person name="Shelest E."/>
            <person name="Sherlock G."/>
            <person name="Sophianopoulou V."/>
            <person name="Squina F.M."/>
            <person name="Sun H."/>
            <person name="Susca A."/>
            <person name="Todd R.B."/>
            <person name="Tsang A."/>
            <person name="Unkles S.E."/>
            <person name="van de Wiele N."/>
            <person name="van Rossen-Uffink D."/>
            <person name="Oliveira J.V."/>
            <person name="Vesth T.C."/>
            <person name="Visser J."/>
            <person name="Yu J.-H."/>
            <person name="Zhou M."/>
            <person name="Andersen M.R."/>
            <person name="Archer D.B."/>
            <person name="Baker S.E."/>
            <person name="Benoit I."/>
            <person name="Brakhage A.A."/>
            <person name="Braus G.H."/>
            <person name="Fischer R."/>
            <person name="Frisvad J.C."/>
            <person name="Goldman G.H."/>
            <person name="Houbraken J."/>
            <person name="Oakley B."/>
            <person name="Pocsi I."/>
            <person name="Scazzocchio C."/>
            <person name="Seiboth B."/>
            <person name="vanKuyk P.A."/>
            <person name="Wortman J."/>
            <person name="Dyer P.S."/>
            <person name="Grigoriev I.V."/>
        </authorList>
    </citation>
    <scope>NUCLEOTIDE SEQUENCE [LARGE SCALE GENOMIC DNA]</scope>
    <source>
        <strain evidence="4">DTO 134E9</strain>
    </source>
</reference>
<proteinExistence type="predicted"/>
<evidence type="ECO:0000313" key="4">
    <source>
        <dbReference type="Proteomes" id="UP000184383"/>
    </source>
</evidence>